<dbReference type="OrthoDB" id="3389160at2"/>
<protein>
    <submittedName>
        <fullName evidence="4">GCN5 family acetyltransferase</fullName>
    </submittedName>
</protein>
<dbReference type="PROSITE" id="PS51186">
    <property type="entry name" value="GNAT"/>
    <property type="match status" value="1"/>
</dbReference>
<dbReference type="PANTHER" id="PTHR43877:SF1">
    <property type="entry name" value="ACETYLTRANSFERASE"/>
    <property type="match status" value="1"/>
</dbReference>
<evidence type="ECO:0000256" key="2">
    <source>
        <dbReference type="ARBA" id="ARBA00023315"/>
    </source>
</evidence>
<dbReference type="EMBL" id="CP009451">
    <property type="protein sequence ID" value="AIR03321.1"/>
    <property type="molecule type" value="Genomic_DNA"/>
</dbReference>
<dbReference type="PANTHER" id="PTHR43877">
    <property type="entry name" value="AMINOALKYLPHOSPHONATE N-ACETYLTRANSFERASE-RELATED-RELATED"/>
    <property type="match status" value="1"/>
</dbReference>
<dbReference type="KEGG" id="cnt:JT31_01370"/>
<dbReference type="InterPro" id="IPR050832">
    <property type="entry name" value="Bact_Acetyltransf"/>
</dbReference>
<evidence type="ECO:0000313" key="5">
    <source>
        <dbReference type="Proteomes" id="UP000029481"/>
    </source>
</evidence>
<dbReference type="GO" id="GO:0016747">
    <property type="term" value="F:acyltransferase activity, transferring groups other than amino-acyl groups"/>
    <property type="evidence" value="ECO:0007669"/>
    <property type="project" value="InterPro"/>
</dbReference>
<reference evidence="4 5" key="1">
    <citation type="submission" date="2014-09" db="EMBL/GenBank/DDBJ databases">
        <title>Cedecea neteri SSMD04 Genome Sequencing.</title>
        <authorList>
            <person name="Tan J.-Y."/>
        </authorList>
    </citation>
    <scope>NUCLEOTIDE SEQUENCE [LARGE SCALE GENOMIC DNA]</scope>
    <source>
        <strain evidence="4 5">SSMD04</strain>
    </source>
</reference>
<dbReference type="Proteomes" id="UP000029481">
    <property type="component" value="Chromosome"/>
</dbReference>
<evidence type="ECO:0000259" key="3">
    <source>
        <dbReference type="PROSITE" id="PS51186"/>
    </source>
</evidence>
<dbReference type="SUPFAM" id="SSF55729">
    <property type="entry name" value="Acyl-CoA N-acyltransferases (Nat)"/>
    <property type="match status" value="1"/>
</dbReference>
<evidence type="ECO:0000256" key="1">
    <source>
        <dbReference type="ARBA" id="ARBA00022679"/>
    </source>
</evidence>
<dbReference type="Gene3D" id="3.40.630.30">
    <property type="match status" value="1"/>
</dbReference>
<keyword evidence="2" id="KW-0012">Acyltransferase</keyword>
<dbReference type="Pfam" id="PF13508">
    <property type="entry name" value="Acetyltransf_7"/>
    <property type="match status" value="1"/>
</dbReference>
<organism evidence="4 5">
    <name type="scientific">Cedecea neteri</name>
    <dbReference type="NCBI Taxonomy" id="158822"/>
    <lineage>
        <taxon>Bacteria</taxon>
        <taxon>Pseudomonadati</taxon>
        <taxon>Pseudomonadota</taxon>
        <taxon>Gammaproteobacteria</taxon>
        <taxon>Enterobacterales</taxon>
        <taxon>Enterobacteriaceae</taxon>
        <taxon>Cedecea</taxon>
    </lineage>
</organism>
<gene>
    <name evidence="4" type="ORF">JT31_01370</name>
</gene>
<dbReference type="InterPro" id="IPR000182">
    <property type="entry name" value="GNAT_dom"/>
</dbReference>
<dbReference type="InterPro" id="IPR016181">
    <property type="entry name" value="Acyl_CoA_acyltransferase"/>
</dbReference>
<feature type="domain" description="N-acetyltransferase" evidence="3">
    <location>
        <begin position="4"/>
        <end position="174"/>
    </location>
</feature>
<dbReference type="CDD" id="cd04301">
    <property type="entry name" value="NAT_SF"/>
    <property type="match status" value="1"/>
</dbReference>
<sequence>MPEYRIRSLKACEFADVTAELTDVLIDCVEGGASVSFLHPLSPEKAAAFWDDVGQSVSRGERTVIVAEDGQGRIVGTVQLITSQPENQPHRADVSKLLVHRAARRRGIAQRLMGYLEAVATTHGKSVLVLDTATGSDAEIFYQGMGWQRVGDLPNYALMPDGSPCSTTIYYRNL</sequence>
<keyword evidence="5" id="KW-1185">Reference proteome</keyword>
<dbReference type="AlphaFoldDB" id="A0A089PWL4"/>
<dbReference type="RefSeq" id="WP_038472433.1">
    <property type="nucleotide sequence ID" value="NZ_CP009451.1"/>
</dbReference>
<accession>A0A089PWL4</accession>
<name>A0A089PWL4_9ENTR</name>
<proteinExistence type="predicted"/>
<evidence type="ECO:0000313" key="4">
    <source>
        <dbReference type="EMBL" id="AIR03321.1"/>
    </source>
</evidence>
<keyword evidence="1 4" id="KW-0808">Transferase</keyword>